<accession>R4Z3D6</accession>
<gene>
    <name evidence="3" type="ORF">BN381_70138</name>
</gene>
<evidence type="ECO:0000256" key="1">
    <source>
        <dbReference type="SAM" id="MobiDB-lite"/>
    </source>
</evidence>
<dbReference type="RefSeq" id="WP_012230122.1">
    <property type="nucleotide sequence ID" value="NZ_HG422565.1"/>
</dbReference>
<keyword evidence="4" id="KW-1185">Reference proteome</keyword>
<dbReference type="Pfam" id="PF09851">
    <property type="entry name" value="SHOCT"/>
    <property type="match status" value="1"/>
</dbReference>
<evidence type="ECO:0000259" key="2">
    <source>
        <dbReference type="Pfam" id="PF09851"/>
    </source>
</evidence>
<sequence>MAEQNDAKVIGPGSAGSGARPIPGPPQRDPVELLSELVTMKDRGLLSDAEFAERKARILGKWLLLPNL</sequence>
<name>R4Z3D6_9ACTN</name>
<dbReference type="OrthoDB" id="5996503at2"/>
<reference evidence="3 4" key="1">
    <citation type="journal article" date="2013" name="ISME J.">
        <title>Metabolic model for the filamentous 'Candidatus Microthrix parvicella' based on genomic and metagenomic analyses.</title>
        <authorList>
            <person name="Jon McIlroy S."/>
            <person name="Kristiansen R."/>
            <person name="Albertsen M."/>
            <person name="Michael Karst S."/>
            <person name="Rossetti S."/>
            <person name="Lund Nielsen J."/>
            <person name="Tandoi V."/>
            <person name="James Seviour R."/>
            <person name="Nielsen P.H."/>
        </authorList>
    </citation>
    <scope>NUCLEOTIDE SEQUENCE [LARGE SCALE GENOMIC DNA]</scope>
    <source>
        <strain evidence="3 4">RN1</strain>
    </source>
</reference>
<organism evidence="3 4">
    <name type="scientific">Candidatus Neomicrothrix parvicella RN1</name>
    <dbReference type="NCBI Taxonomy" id="1229780"/>
    <lineage>
        <taxon>Bacteria</taxon>
        <taxon>Bacillati</taxon>
        <taxon>Actinomycetota</taxon>
        <taxon>Acidimicrobiia</taxon>
        <taxon>Acidimicrobiales</taxon>
        <taxon>Microthrixaceae</taxon>
        <taxon>Candidatus Neomicrothrix</taxon>
    </lineage>
</organism>
<dbReference type="AlphaFoldDB" id="R4Z3D6"/>
<dbReference type="STRING" id="1229780.BN381_70138"/>
<feature type="region of interest" description="Disordered" evidence="1">
    <location>
        <begin position="1"/>
        <end position="30"/>
    </location>
</feature>
<protein>
    <recommendedName>
        <fullName evidence="2">SHOCT domain-containing protein</fullName>
    </recommendedName>
</protein>
<evidence type="ECO:0000313" key="4">
    <source>
        <dbReference type="Proteomes" id="UP000018291"/>
    </source>
</evidence>
<dbReference type="HOGENOM" id="CLU_2786159_0_0_11"/>
<dbReference type="Proteomes" id="UP000018291">
    <property type="component" value="Unassembled WGS sequence"/>
</dbReference>
<dbReference type="EMBL" id="CANL01000067">
    <property type="protein sequence ID" value="CCM65439.1"/>
    <property type="molecule type" value="Genomic_DNA"/>
</dbReference>
<dbReference type="InterPro" id="IPR018649">
    <property type="entry name" value="SHOCT"/>
</dbReference>
<evidence type="ECO:0000313" key="3">
    <source>
        <dbReference type="EMBL" id="CCM65439.1"/>
    </source>
</evidence>
<comment type="caution">
    <text evidence="3">The sequence shown here is derived from an EMBL/GenBank/DDBJ whole genome shotgun (WGS) entry which is preliminary data.</text>
</comment>
<proteinExistence type="predicted"/>
<feature type="domain" description="SHOCT" evidence="2">
    <location>
        <begin position="34"/>
        <end position="59"/>
    </location>
</feature>